<organism evidence="2 3">
    <name type="scientific">Streptomyces xinghaiensis</name>
    <dbReference type="NCBI Taxonomy" id="1038928"/>
    <lineage>
        <taxon>Bacteria</taxon>
        <taxon>Bacillati</taxon>
        <taxon>Actinomycetota</taxon>
        <taxon>Actinomycetes</taxon>
        <taxon>Kitasatosporales</taxon>
        <taxon>Streptomycetaceae</taxon>
        <taxon>Streptomyces</taxon>
    </lineage>
</organism>
<dbReference type="RefSeq" id="WP_043469225.1">
    <property type="nucleotide sequence ID" value="NZ_JNAD02000013.1"/>
</dbReference>
<name>A0A3R7IZL6_9ACTN</name>
<proteinExistence type="predicted"/>
<feature type="compositionally biased region" description="Basic and acidic residues" evidence="1">
    <location>
        <begin position="1"/>
        <end position="10"/>
    </location>
</feature>
<sequence>MTTARTRAERPLPASAPAAPPAAAPRATYGYSPAEEDQAALITALQADHDPGAVRHGEATTAQWARPHDQCLIPSRCSQRYDPQSWFRDGRPPLHPRGLGQRWNGIGLPHQRDRAVLPERHHLMEHNPALVTKERPAA</sequence>
<gene>
    <name evidence="2" type="ORF">SFRA_024430</name>
</gene>
<keyword evidence="3" id="KW-1185">Reference proteome</keyword>
<dbReference type="EMBL" id="JNAD02000013">
    <property type="protein sequence ID" value="RKM92545.1"/>
    <property type="molecule type" value="Genomic_DNA"/>
</dbReference>
<evidence type="ECO:0000313" key="2">
    <source>
        <dbReference type="EMBL" id="RKM92545.1"/>
    </source>
</evidence>
<comment type="caution">
    <text evidence="2">The sequence shown here is derived from an EMBL/GenBank/DDBJ whole genome shotgun (WGS) entry which is preliminary data.</text>
</comment>
<evidence type="ECO:0000313" key="3">
    <source>
        <dbReference type="Proteomes" id="UP000028058"/>
    </source>
</evidence>
<dbReference type="Proteomes" id="UP000028058">
    <property type="component" value="Unassembled WGS sequence"/>
</dbReference>
<feature type="region of interest" description="Disordered" evidence="1">
    <location>
        <begin position="1"/>
        <end position="35"/>
    </location>
</feature>
<protein>
    <submittedName>
        <fullName evidence="2">Uncharacterized protein</fullName>
    </submittedName>
</protein>
<evidence type="ECO:0000256" key="1">
    <source>
        <dbReference type="SAM" id="MobiDB-lite"/>
    </source>
</evidence>
<dbReference type="OrthoDB" id="22038at2"/>
<feature type="region of interest" description="Disordered" evidence="1">
    <location>
        <begin position="119"/>
        <end position="138"/>
    </location>
</feature>
<dbReference type="AlphaFoldDB" id="A0A3R7IZL6"/>
<accession>A0A3R7IZL6</accession>
<reference evidence="2 3" key="1">
    <citation type="journal article" date="2014" name="Genome Announc.">
        <title>Draft Genome Sequence of Streptomyces fradiae ATCC 19609, a Strain Highly Sensitive to Antibiotics.</title>
        <authorList>
            <person name="Bekker O.B."/>
            <person name="Klimina K.M."/>
            <person name="Vatlin A.A."/>
            <person name="Zakharevich N.V."/>
            <person name="Kasianov A.S."/>
            <person name="Danilenko V.N."/>
        </authorList>
    </citation>
    <scope>NUCLEOTIDE SEQUENCE [LARGE SCALE GENOMIC DNA]</scope>
    <source>
        <strain evidence="2 3">ATCC 19609</strain>
    </source>
</reference>